<name>Q5L6E8_CHLAB</name>
<dbReference type="HOGENOM" id="CLU_149863_0_0_0"/>
<feature type="transmembrane region" description="Helical" evidence="1">
    <location>
        <begin position="102"/>
        <end position="126"/>
    </location>
</feature>
<sequence>MIMSTVEIPRHTHVNYNGSICEVPTAIFPEVIHGCPMALHGVLRRLQHLPMILIPVIGLIYAGIFCYRYTKAQADINKIYNFTPNGRCPECRNTFYTMWSPIIFSILGGLGLMTPLLILLIPILLIVGLAKAFIGLGTYIVGITKCCLKKNKPSLKFILHTGF</sequence>
<keyword evidence="1" id="KW-0812">Transmembrane</keyword>
<keyword evidence="1" id="KW-0472">Membrane</keyword>
<feature type="transmembrane region" description="Helical" evidence="1">
    <location>
        <begin position="132"/>
        <end position="148"/>
    </location>
</feature>
<feature type="transmembrane region" description="Helical" evidence="1">
    <location>
        <begin position="49"/>
        <end position="70"/>
    </location>
</feature>
<dbReference type="KEGG" id="cab:CAB329"/>
<reference evidence="2 3" key="1">
    <citation type="journal article" date="2005" name="Genome Res.">
        <title>The Chlamydophila abortus genome sequence reveals an array of variable proteins that contribute to interspecies variation.</title>
        <authorList>
            <person name="Thomson N.R."/>
            <person name="Yeats C."/>
            <person name="Bell K."/>
            <person name="Holden M.T.G."/>
            <person name="Bentley S.D."/>
            <person name="Livingstone M."/>
            <person name="Cerdeno-Tarraga A.M."/>
            <person name="Harris B."/>
            <person name="Doggett J."/>
            <person name="Ormond D."/>
            <person name="Mungal K."/>
            <person name="Clarke K."/>
            <person name="Feltwell T."/>
            <person name="Hance Z."/>
            <person name="Sanders M."/>
            <person name="Quail M.A."/>
            <person name="Price C."/>
            <person name="Parkhill J."/>
            <person name="Longbottom D."/>
        </authorList>
    </citation>
    <scope>NUCLEOTIDE SEQUENCE [LARGE SCALE GENOMIC DNA]</scope>
    <source>
        <strain evidence="3">DSM 27085 / S26/3</strain>
    </source>
</reference>
<accession>Q5L6E8</accession>
<dbReference type="EMBL" id="CR848038">
    <property type="protein sequence ID" value="CAH63778.1"/>
    <property type="molecule type" value="Genomic_DNA"/>
</dbReference>
<keyword evidence="1" id="KW-1133">Transmembrane helix</keyword>
<evidence type="ECO:0000313" key="2">
    <source>
        <dbReference type="EMBL" id="CAH63778.1"/>
    </source>
</evidence>
<gene>
    <name evidence="2" type="ordered locus">CAB329</name>
</gene>
<protein>
    <submittedName>
        <fullName evidence="2">Inner membrane protein</fullName>
    </submittedName>
</protein>
<proteinExistence type="predicted"/>
<dbReference type="OrthoDB" id="18151at2"/>
<evidence type="ECO:0000256" key="1">
    <source>
        <dbReference type="SAM" id="Phobius"/>
    </source>
</evidence>
<dbReference type="AlphaFoldDB" id="Q5L6E8"/>
<organism evidence="2 3">
    <name type="scientific">Chlamydia abortus (strain DSM 27085 / S26/3)</name>
    <name type="common">Chlamydophila abortus</name>
    <dbReference type="NCBI Taxonomy" id="218497"/>
    <lineage>
        <taxon>Bacteria</taxon>
        <taxon>Pseudomonadati</taxon>
        <taxon>Chlamydiota</taxon>
        <taxon>Chlamydiia</taxon>
        <taxon>Chlamydiales</taxon>
        <taxon>Chlamydiaceae</taxon>
        <taxon>Chlamydia/Chlamydophila group</taxon>
        <taxon>Chlamydia</taxon>
    </lineage>
</organism>
<dbReference type="Proteomes" id="UP000001012">
    <property type="component" value="Chromosome"/>
</dbReference>
<evidence type="ECO:0000313" key="3">
    <source>
        <dbReference type="Proteomes" id="UP000001012"/>
    </source>
</evidence>
<keyword evidence="3" id="KW-1185">Reference proteome</keyword>